<proteinExistence type="predicted"/>
<gene>
    <name evidence="2" type="ORF">M413DRAFT_14860</name>
</gene>
<dbReference type="AlphaFoldDB" id="A0A0C2XA32"/>
<reference evidence="3" key="2">
    <citation type="submission" date="2015-01" db="EMBL/GenBank/DDBJ databases">
        <title>Evolutionary Origins and Diversification of the Mycorrhizal Mutualists.</title>
        <authorList>
            <consortium name="DOE Joint Genome Institute"/>
            <consortium name="Mycorrhizal Genomics Consortium"/>
            <person name="Kohler A."/>
            <person name="Kuo A."/>
            <person name="Nagy L.G."/>
            <person name="Floudas D."/>
            <person name="Copeland A."/>
            <person name="Barry K.W."/>
            <person name="Cichocki N."/>
            <person name="Veneault-Fourrey C."/>
            <person name="LaButti K."/>
            <person name="Lindquist E.A."/>
            <person name="Lipzen A."/>
            <person name="Lundell T."/>
            <person name="Morin E."/>
            <person name="Murat C."/>
            <person name="Riley R."/>
            <person name="Ohm R."/>
            <person name="Sun H."/>
            <person name="Tunlid A."/>
            <person name="Henrissat B."/>
            <person name="Grigoriev I.V."/>
            <person name="Hibbett D.S."/>
            <person name="Martin F."/>
        </authorList>
    </citation>
    <scope>NUCLEOTIDE SEQUENCE [LARGE SCALE GENOMIC DNA]</scope>
    <source>
        <strain evidence="3">h7</strain>
    </source>
</reference>
<evidence type="ECO:0000313" key="2">
    <source>
        <dbReference type="EMBL" id="KIM34878.1"/>
    </source>
</evidence>
<sequence>MAQYIYKDLCFYYPLGTISHLSDCVEFRNASGHYIFPCFTPEGEPIQFEIVTCDDTGADDFRGNPSASGYSQGIEAGSDAPQNQNHHFNGFSDPEQPQHPYANDAGPVFRHSSGGATFYSAPRLFVGGQIVTPEQAQAMLPGVTFNNCFVVTHTHTIIRRGRGDGPQGGGQHT</sequence>
<dbReference type="Proteomes" id="UP000053424">
    <property type="component" value="Unassembled WGS sequence"/>
</dbReference>
<feature type="region of interest" description="Disordered" evidence="1">
    <location>
        <begin position="65"/>
        <end position="96"/>
    </location>
</feature>
<evidence type="ECO:0000313" key="3">
    <source>
        <dbReference type="Proteomes" id="UP000053424"/>
    </source>
</evidence>
<dbReference type="EMBL" id="KN831848">
    <property type="protein sequence ID" value="KIM34878.1"/>
    <property type="molecule type" value="Genomic_DNA"/>
</dbReference>
<name>A0A0C2XA32_HEBCY</name>
<protein>
    <submittedName>
        <fullName evidence="2">Uncharacterized protein</fullName>
    </submittedName>
</protein>
<dbReference type="HOGENOM" id="CLU_1547782_0_0_1"/>
<keyword evidence="3" id="KW-1185">Reference proteome</keyword>
<reference evidence="2 3" key="1">
    <citation type="submission" date="2014-04" db="EMBL/GenBank/DDBJ databases">
        <authorList>
            <consortium name="DOE Joint Genome Institute"/>
            <person name="Kuo A."/>
            <person name="Gay G."/>
            <person name="Dore J."/>
            <person name="Kohler A."/>
            <person name="Nagy L.G."/>
            <person name="Floudas D."/>
            <person name="Copeland A."/>
            <person name="Barry K.W."/>
            <person name="Cichocki N."/>
            <person name="Veneault-Fourrey C."/>
            <person name="LaButti K."/>
            <person name="Lindquist E.A."/>
            <person name="Lipzen A."/>
            <person name="Lundell T."/>
            <person name="Morin E."/>
            <person name="Murat C."/>
            <person name="Sun H."/>
            <person name="Tunlid A."/>
            <person name="Henrissat B."/>
            <person name="Grigoriev I.V."/>
            <person name="Hibbett D.S."/>
            <person name="Martin F."/>
            <person name="Nordberg H.P."/>
            <person name="Cantor M.N."/>
            <person name="Hua S.X."/>
        </authorList>
    </citation>
    <scope>NUCLEOTIDE SEQUENCE [LARGE SCALE GENOMIC DNA]</scope>
    <source>
        <strain evidence="3">h7</strain>
    </source>
</reference>
<evidence type="ECO:0000256" key="1">
    <source>
        <dbReference type="SAM" id="MobiDB-lite"/>
    </source>
</evidence>
<organism evidence="2 3">
    <name type="scientific">Hebeloma cylindrosporum</name>
    <dbReference type="NCBI Taxonomy" id="76867"/>
    <lineage>
        <taxon>Eukaryota</taxon>
        <taxon>Fungi</taxon>
        <taxon>Dikarya</taxon>
        <taxon>Basidiomycota</taxon>
        <taxon>Agaricomycotina</taxon>
        <taxon>Agaricomycetes</taxon>
        <taxon>Agaricomycetidae</taxon>
        <taxon>Agaricales</taxon>
        <taxon>Agaricineae</taxon>
        <taxon>Hymenogastraceae</taxon>
        <taxon>Hebeloma</taxon>
    </lineage>
</organism>
<accession>A0A0C2XA32</accession>